<organism evidence="4 5">
    <name type="scientific">Nicotiana attenuata</name>
    <name type="common">Coyote tobacco</name>
    <dbReference type="NCBI Taxonomy" id="49451"/>
    <lineage>
        <taxon>Eukaryota</taxon>
        <taxon>Viridiplantae</taxon>
        <taxon>Streptophyta</taxon>
        <taxon>Embryophyta</taxon>
        <taxon>Tracheophyta</taxon>
        <taxon>Spermatophyta</taxon>
        <taxon>Magnoliopsida</taxon>
        <taxon>eudicotyledons</taxon>
        <taxon>Gunneridae</taxon>
        <taxon>Pentapetalae</taxon>
        <taxon>asterids</taxon>
        <taxon>lamiids</taxon>
        <taxon>Solanales</taxon>
        <taxon>Solanaceae</taxon>
        <taxon>Nicotianoideae</taxon>
        <taxon>Nicotianeae</taxon>
        <taxon>Nicotiana</taxon>
    </lineage>
</organism>
<dbReference type="InterPro" id="IPR011990">
    <property type="entry name" value="TPR-like_helical_dom_sf"/>
</dbReference>
<evidence type="ECO:0000313" key="4">
    <source>
        <dbReference type="EMBL" id="OIT27576.1"/>
    </source>
</evidence>
<sequence>MPASKSKTLSSLFRSASKISKQWKSAAPSTSAEDIALKQYVASIKSPSSSRLTDSSKSLSEIAAESLNFKSAADSGESAKVLSGEISSILCGDLDYDLIDSEASSNASCLENVLDVPWLSNIDRSNKSLRRKEIARERKEIWTFKSSQTSRFHQLVKQCACKLGTDTTIKVFGKLGRETGLKEYNALIRLCIEKARETNDEEVSLKQLSKAYQLLKSMKEQGFQVEEESYGPILMYFIDFGMAQEFDFYCELIIDRNSVSLARLAYYEMLLWIKVENEDKLEELFYHLSLYDGDDKSSFQENYLLALCEEDRVKDFVRLLHTVDITQISSMNCVTNIFKFLGKLQLESFAKKFLQELVTIDIGAKNISKFIYNYTTSMPNFALEDVMLEFKNLHAELELTPTSSQYQKLIMYCCELFKVHVALDMVDQMFEAGVALTLETFNSILDACDKSCEYNLVHRIYSMLLRHGLKPDSETFRIMINMTVRAKDFEGAYGMIEDLKKFDMMPTTSMYNCIMAGYFREKDIHAALKVLKQMEDANVKSDSQTFSYLISNCTSGDNISKFLDEMKDSGVQYTKHVYMALINGYTASGQFEEAKQVIYDRRVPVKSFNEIRSVLISALASHGQMLDALEIYEEMNKAQCKLEPKTIICLIEHLQSEGELHRLLHLLEHLDGLDRWVDACFRVITYCVRHNHLRSAVDLLKKLVDAYKNDEVAKEVLFDEVFCQIAINEPTNLQFGLDLLQAIKKEIGVRLSRKSLDFLLSACVNARDLQACSLVWKEYRTASLPYNVLSFVRMYQALLALGDYKSAANIFNKIPKDDIHVCSVLQACQETYGKSVSAKGKKKKKKIGKNVRCEQWSS</sequence>
<dbReference type="NCBIfam" id="TIGR00756">
    <property type="entry name" value="PPR"/>
    <property type="match status" value="2"/>
</dbReference>
<dbReference type="OMA" id="CNTIDDS"/>
<dbReference type="Pfam" id="PF17177">
    <property type="entry name" value="PPR_long"/>
    <property type="match status" value="1"/>
</dbReference>
<feature type="repeat" description="PPR" evidence="2">
    <location>
        <begin position="507"/>
        <end position="541"/>
    </location>
</feature>
<keyword evidence="1" id="KW-0677">Repeat</keyword>
<keyword evidence="5" id="KW-1185">Reference proteome</keyword>
<dbReference type="KEGG" id="nau:109213759"/>
<evidence type="ECO:0000256" key="2">
    <source>
        <dbReference type="PROSITE-ProRule" id="PRU00708"/>
    </source>
</evidence>
<accession>A0A1J6KRY8</accession>
<evidence type="ECO:0000256" key="1">
    <source>
        <dbReference type="ARBA" id="ARBA00022737"/>
    </source>
</evidence>
<proteinExistence type="predicted"/>
<dbReference type="EMBL" id="MJEQ01002355">
    <property type="protein sequence ID" value="OIT27576.1"/>
    <property type="molecule type" value="Genomic_DNA"/>
</dbReference>
<feature type="repeat" description="PPR" evidence="2">
    <location>
        <begin position="472"/>
        <end position="506"/>
    </location>
</feature>
<dbReference type="PANTHER" id="PTHR47262:SF1">
    <property type="entry name" value="OS02G0132600 PROTEIN"/>
    <property type="match status" value="1"/>
</dbReference>
<dbReference type="PROSITE" id="PS51375">
    <property type="entry name" value="PPR"/>
    <property type="match status" value="3"/>
</dbReference>
<dbReference type="OrthoDB" id="767661at2759"/>
<dbReference type="SMR" id="A0A1J6KRY8"/>
<name>A0A1J6KRY8_NICAT</name>
<dbReference type="Gramene" id="OIT27576">
    <property type="protein sequence ID" value="OIT27576"/>
    <property type="gene ID" value="A4A49_20853"/>
</dbReference>
<evidence type="ECO:0000259" key="3">
    <source>
        <dbReference type="Pfam" id="PF17177"/>
    </source>
</evidence>
<dbReference type="InterPro" id="IPR002885">
    <property type="entry name" value="PPR_rpt"/>
</dbReference>
<gene>
    <name evidence="4" type="ORF">A4A49_20853</name>
</gene>
<comment type="caution">
    <text evidence="4">The sequence shown here is derived from an EMBL/GenBank/DDBJ whole genome shotgun (WGS) entry which is preliminary data.</text>
</comment>
<dbReference type="PANTHER" id="PTHR47262">
    <property type="entry name" value="OS02G0132600 PROTEIN"/>
    <property type="match status" value="1"/>
</dbReference>
<protein>
    <submittedName>
        <fullName evidence="4">Pentatricopeptide repeat-containing protein, mitochondrial</fullName>
    </submittedName>
</protein>
<reference evidence="4" key="1">
    <citation type="submission" date="2016-11" db="EMBL/GenBank/DDBJ databases">
        <title>The genome of Nicotiana attenuata.</title>
        <authorList>
            <person name="Xu S."/>
            <person name="Brockmoeller T."/>
            <person name="Gaquerel E."/>
            <person name="Navarro A."/>
            <person name="Kuhl H."/>
            <person name="Gase K."/>
            <person name="Ling Z."/>
            <person name="Zhou W."/>
            <person name="Kreitzer C."/>
            <person name="Stanke M."/>
            <person name="Tang H."/>
            <person name="Lyons E."/>
            <person name="Pandey P."/>
            <person name="Pandey S.P."/>
            <person name="Timmermann B."/>
            <person name="Baldwin I.T."/>
        </authorList>
    </citation>
    <scope>NUCLEOTIDE SEQUENCE [LARGE SCALE GENOMIC DNA]</scope>
    <source>
        <strain evidence="4">UT</strain>
    </source>
</reference>
<dbReference type="AlphaFoldDB" id="A0A1J6KRY8"/>
<feature type="domain" description="PROP1-like PPR" evidence="3">
    <location>
        <begin position="404"/>
        <end position="567"/>
    </location>
</feature>
<dbReference type="Gene3D" id="1.25.40.10">
    <property type="entry name" value="Tetratricopeptide repeat domain"/>
    <property type="match status" value="3"/>
</dbReference>
<evidence type="ECO:0000313" key="5">
    <source>
        <dbReference type="Proteomes" id="UP000187609"/>
    </source>
</evidence>
<dbReference type="InterPro" id="IPR033443">
    <property type="entry name" value="PROP1-like_PPR_dom"/>
</dbReference>
<dbReference type="Pfam" id="PF01535">
    <property type="entry name" value="PPR"/>
    <property type="match status" value="2"/>
</dbReference>
<dbReference type="Proteomes" id="UP000187609">
    <property type="component" value="Unassembled WGS sequence"/>
</dbReference>
<feature type="repeat" description="PPR" evidence="2">
    <location>
        <begin position="437"/>
        <end position="471"/>
    </location>
</feature>